<feature type="region of interest" description="Disordered" evidence="1">
    <location>
        <begin position="31"/>
        <end position="131"/>
    </location>
</feature>
<accession>A0ABQ8VVU2</accession>
<dbReference type="Proteomes" id="UP001150217">
    <property type="component" value="Unassembled WGS sequence"/>
</dbReference>
<comment type="caution">
    <text evidence="2">The sequence shown here is derived from an EMBL/GenBank/DDBJ whole genome shotgun (WGS) entry which is preliminary data.</text>
</comment>
<proteinExistence type="predicted"/>
<organism evidence="2 3">
    <name type="scientific">Lentinula lateritia</name>
    <dbReference type="NCBI Taxonomy" id="40482"/>
    <lineage>
        <taxon>Eukaryota</taxon>
        <taxon>Fungi</taxon>
        <taxon>Dikarya</taxon>
        <taxon>Basidiomycota</taxon>
        <taxon>Agaricomycotina</taxon>
        <taxon>Agaricomycetes</taxon>
        <taxon>Agaricomycetidae</taxon>
        <taxon>Agaricales</taxon>
        <taxon>Marasmiineae</taxon>
        <taxon>Omphalotaceae</taxon>
        <taxon>Lentinula</taxon>
    </lineage>
</organism>
<feature type="compositionally biased region" description="Acidic residues" evidence="1">
    <location>
        <begin position="55"/>
        <end position="81"/>
    </location>
</feature>
<dbReference type="EMBL" id="JANVFT010000005">
    <property type="protein sequence ID" value="KAJ4500494.1"/>
    <property type="molecule type" value="Genomic_DNA"/>
</dbReference>
<keyword evidence="3" id="KW-1185">Reference proteome</keyword>
<reference evidence="2" key="1">
    <citation type="submission" date="2022-08" db="EMBL/GenBank/DDBJ databases">
        <title>A Global Phylogenomic Analysis of the Shiitake Genus Lentinula.</title>
        <authorList>
            <consortium name="DOE Joint Genome Institute"/>
            <person name="Sierra-Patev S."/>
            <person name="Min B."/>
            <person name="Naranjo-Ortiz M."/>
            <person name="Looney B."/>
            <person name="Konkel Z."/>
            <person name="Slot J.C."/>
            <person name="Sakamoto Y."/>
            <person name="Steenwyk J.L."/>
            <person name="Rokas A."/>
            <person name="Carro J."/>
            <person name="Camarero S."/>
            <person name="Ferreira P."/>
            <person name="Molpeceres G."/>
            <person name="Ruiz-Duenas F.J."/>
            <person name="Serrano A."/>
            <person name="Henrissat B."/>
            <person name="Drula E."/>
            <person name="Hughes K.W."/>
            <person name="Mata J.L."/>
            <person name="Ishikawa N.K."/>
            <person name="Vargas-Isla R."/>
            <person name="Ushijima S."/>
            <person name="Smith C.A."/>
            <person name="Ahrendt S."/>
            <person name="Andreopoulos W."/>
            <person name="He G."/>
            <person name="Labutti K."/>
            <person name="Lipzen A."/>
            <person name="Ng V."/>
            <person name="Riley R."/>
            <person name="Sandor L."/>
            <person name="Barry K."/>
            <person name="Martinez A.T."/>
            <person name="Xiao Y."/>
            <person name="Gibbons J.G."/>
            <person name="Terashima K."/>
            <person name="Grigoriev I.V."/>
            <person name="Hibbett D.S."/>
        </authorList>
    </citation>
    <scope>NUCLEOTIDE SEQUENCE</scope>
    <source>
        <strain evidence="2">RHP3577 ss4</strain>
    </source>
</reference>
<name>A0ABQ8VVU2_9AGAR</name>
<evidence type="ECO:0000313" key="2">
    <source>
        <dbReference type="EMBL" id="KAJ4500494.1"/>
    </source>
</evidence>
<gene>
    <name evidence="2" type="ORF">C8R41DRAFT_426187</name>
</gene>
<evidence type="ECO:0000313" key="3">
    <source>
        <dbReference type="Proteomes" id="UP001150217"/>
    </source>
</evidence>
<feature type="compositionally biased region" description="Low complexity" evidence="1">
    <location>
        <begin position="97"/>
        <end position="107"/>
    </location>
</feature>
<protein>
    <submittedName>
        <fullName evidence="2">Uncharacterized protein</fullName>
    </submittedName>
</protein>
<sequence>MWKSLLKTGVSDDAVANLGVDFNAMEEMVSLDDDSSSSIFSPGNRSSSSLWTSSDDSELNDAYESWSEGDTDVPEGVEFEEDRITPWSGPMGDPNEADSSSELSSDSETSEQENEPQPVGARDESLDEEIEFDPQVAGYGRWYDDEDEDDEDAYMYYAYGPTALFKTRPELQASISVFLIRSSDEPPLLPAKLFHFTQELPIALYDSPPAIHPFKSLIVWPIGRGDVLFADFSCQSYFMRKLRLTTSNSAHISVKCHFSNCGQYLFIAAFEGQRKPAEKVDDAIGIKVALLVLTYRLSESKTTRSPPRLIHRTRLDLGQKSSIAVSSFPFTLTWTSTNVYLTCSDNTLKFPRKR</sequence>
<evidence type="ECO:0000256" key="1">
    <source>
        <dbReference type="SAM" id="MobiDB-lite"/>
    </source>
</evidence>